<organism evidence="8">
    <name type="scientific">hydrothermal vent metagenome</name>
    <dbReference type="NCBI Taxonomy" id="652676"/>
    <lineage>
        <taxon>unclassified sequences</taxon>
        <taxon>metagenomes</taxon>
        <taxon>ecological metagenomes</taxon>
    </lineage>
</organism>
<dbReference type="SMART" id="SM00382">
    <property type="entry name" value="AAA"/>
    <property type="match status" value="2"/>
</dbReference>
<dbReference type="Pfam" id="PF00005">
    <property type="entry name" value="ABC_tran"/>
    <property type="match status" value="2"/>
</dbReference>
<sequence length="674" mass="74603">MDVATRTDSPILQIKDLRTFFDTRDGIVRAVNGVSLELYPGETLCIVGESGCGKSVTAMTILGLLPKPPARIESGEILFQGTDLLKLDEQEMRAIRGNDISMIFQEPMTSLNPVLTIGRQISEVISLHQGVSNRVARDRAVEMLDRVRVPDPHQRVNEYPHQLSGGMRQRAMIAMALSCNPKILIADEPSTALDVTIQAQILDLMRELRDDFGTSIILITHDLGVVAEMGERVLVMYAGGKVEEASVEELFHYPLHPYSEGLMTSVPRLNESLAGDGDRVRLQEIPGMVPSLIEQIPGCLFAPRCSYASEKCNAESPQLAEHRKQHYAACWESSNFAHRLESPTPPLSLQLARKIFYRCGTPRSTLTCGKVCWRKRGNVYAVDGVSFDIARGETLGLVGESGCGKSTVGRLVLRLLDLTAGEVHLKGVNISGLTRSEILPYRREMQMVFQDPYSSLNPKLSAGSLVSEPLRNFKQGSSAEIDQRVQMLFERVGFKREAMERYPHEFSGGQRQRLGIARALAVNPSLIVADEPVSALDVSVQAQVINLLIDLQEEFNLALLFISHDLAVVEHVSHRIAVMYVGKLVEITDTKTLFKNPLHPYTEALLSAVPVPDPRAIKEKIILKGDVASPINPPSGCRFHTRCPHVMDRCRSEDPVLQEKEAGHRVACHLHEPG</sequence>
<dbReference type="InterPro" id="IPR050388">
    <property type="entry name" value="ABC_Ni/Peptide_Import"/>
</dbReference>
<evidence type="ECO:0000256" key="2">
    <source>
        <dbReference type="ARBA" id="ARBA00022448"/>
    </source>
</evidence>
<feature type="domain" description="ABC transporter" evidence="7">
    <location>
        <begin position="12"/>
        <end position="263"/>
    </location>
</feature>
<dbReference type="PROSITE" id="PS50893">
    <property type="entry name" value="ABC_TRANSPORTER_2"/>
    <property type="match status" value="2"/>
</dbReference>
<gene>
    <name evidence="8" type="ORF">MGWOODY_XGa793</name>
</gene>
<proteinExistence type="predicted"/>
<dbReference type="PROSITE" id="PS00211">
    <property type="entry name" value="ABC_TRANSPORTER_1"/>
    <property type="match status" value="2"/>
</dbReference>
<dbReference type="CDD" id="cd03257">
    <property type="entry name" value="ABC_NikE_OppD_transporters"/>
    <property type="match status" value="2"/>
</dbReference>
<dbReference type="InterPro" id="IPR003593">
    <property type="entry name" value="AAA+_ATPase"/>
</dbReference>
<dbReference type="InterPro" id="IPR027417">
    <property type="entry name" value="P-loop_NTPase"/>
</dbReference>
<evidence type="ECO:0000256" key="5">
    <source>
        <dbReference type="ARBA" id="ARBA00022840"/>
    </source>
</evidence>
<dbReference type="FunFam" id="3.40.50.300:FF:000016">
    <property type="entry name" value="Oligopeptide ABC transporter ATP-binding component"/>
    <property type="match status" value="2"/>
</dbReference>
<dbReference type="InterPro" id="IPR013563">
    <property type="entry name" value="Oligopep_ABC_C"/>
</dbReference>
<dbReference type="AlphaFoldDB" id="A0A160TX23"/>
<name>A0A160TX23_9ZZZZ</name>
<protein>
    <submittedName>
        <fullName evidence="8">Oligopeptide transport ATP-binding protein OppD (TC 3.A.1.5.1)</fullName>
    </submittedName>
</protein>
<dbReference type="Gene3D" id="3.40.50.300">
    <property type="entry name" value="P-loop containing nucleotide triphosphate hydrolases"/>
    <property type="match status" value="2"/>
</dbReference>
<dbReference type="NCBIfam" id="TIGR01727">
    <property type="entry name" value="oligo_HPY"/>
    <property type="match status" value="2"/>
</dbReference>
<dbReference type="NCBIfam" id="NF008453">
    <property type="entry name" value="PRK11308.1"/>
    <property type="match status" value="2"/>
</dbReference>
<dbReference type="EMBL" id="CZRL01000104">
    <property type="protein sequence ID" value="CUS54465.1"/>
    <property type="molecule type" value="Genomic_DNA"/>
</dbReference>
<dbReference type="GO" id="GO:0005524">
    <property type="term" value="F:ATP binding"/>
    <property type="evidence" value="ECO:0007669"/>
    <property type="project" value="UniProtKB-KW"/>
</dbReference>
<accession>A0A160TX23</accession>
<dbReference type="GO" id="GO:0016887">
    <property type="term" value="F:ATP hydrolysis activity"/>
    <property type="evidence" value="ECO:0007669"/>
    <property type="project" value="InterPro"/>
</dbReference>
<keyword evidence="4" id="KW-0547">Nucleotide-binding</keyword>
<evidence type="ECO:0000256" key="4">
    <source>
        <dbReference type="ARBA" id="ARBA00022741"/>
    </source>
</evidence>
<dbReference type="PANTHER" id="PTHR43297:SF2">
    <property type="entry name" value="DIPEPTIDE TRANSPORT ATP-BINDING PROTEIN DPPD"/>
    <property type="match status" value="1"/>
</dbReference>
<dbReference type="Pfam" id="PF08352">
    <property type="entry name" value="oligo_HPY"/>
    <property type="match status" value="2"/>
</dbReference>
<feature type="domain" description="ABC transporter" evidence="7">
    <location>
        <begin position="366"/>
        <end position="606"/>
    </location>
</feature>
<dbReference type="PANTHER" id="PTHR43297">
    <property type="entry name" value="OLIGOPEPTIDE TRANSPORT ATP-BINDING PROTEIN APPD"/>
    <property type="match status" value="1"/>
</dbReference>
<keyword evidence="2" id="KW-0813">Transport</keyword>
<evidence type="ECO:0000256" key="3">
    <source>
        <dbReference type="ARBA" id="ARBA00022475"/>
    </source>
</evidence>
<dbReference type="NCBIfam" id="NF007739">
    <property type="entry name" value="PRK10419.1"/>
    <property type="match status" value="2"/>
</dbReference>
<evidence type="ECO:0000256" key="6">
    <source>
        <dbReference type="ARBA" id="ARBA00023136"/>
    </source>
</evidence>
<dbReference type="GO" id="GO:0015833">
    <property type="term" value="P:peptide transport"/>
    <property type="evidence" value="ECO:0007669"/>
    <property type="project" value="InterPro"/>
</dbReference>
<keyword evidence="5 8" id="KW-0067">ATP-binding</keyword>
<evidence type="ECO:0000256" key="1">
    <source>
        <dbReference type="ARBA" id="ARBA00004202"/>
    </source>
</evidence>
<dbReference type="GO" id="GO:0005886">
    <property type="term" value="C:plasma membrane"/>
    <property type="evidence" value="ECO:0007669"/>
    <property type="project" value="UniProtKB-SubCell"/>
</dbReference>
<keyword evidence="3" id="KW-1003">Cell membrane</keyword>
<evidence type="ECO:0000259" key="7">
    <source>
        <dbReference type="PROSITE" id="PS50893"/>
    </source>
</evidence>
<evidence type="ECO:0000313" key="8">
    <source>
        <dbReference type="EMBL" id="CUS54465.1"/>
    </source>
</evidence>
<comment type="subcellular location">
    <subcellularLocation>
        <location evidence="1">Cell membrane</location>
        <topology evidence="1">Peripheral membrane protein</topology>
    </subcellularLocation>
</comment>
<dbReference type="InterPro" id="IPR003439">
    <property type="entry name" value="ABC_transporter-like_ATP-bd"/>
</dbReference>
<keyword evidence="6" id="KW-0472">Membrane</keyword>
<dbReference type="InterPro" id="IPR017871">
    <property type="entry name" value="ABC_transporter-like_CS"/>
</dbReference>
<dbReference type="SUPFAM" id="SSF52540">
    <property type="entry name" value="P-loop containing nucleoside triphosphate hydrolases"/>
    <property type="match status" value="2"/>
</dbReference>
<reference evidence="8" key="1">
    <citation type="submission" date="2015-10" db="EMBL/GenBank/DDBJ databases">
        <authorList>
            <person name="Gilbert D.G."/>
        </authorList>
    </citation>
    <scope>NUCLEOTIDE SEQUENCE</scope>
</reference>